<dbReference type="AlphaFoldDB" id="A0A724I1B0"/>
<evidence type="ECO:0000313" key="1">
    <source>
        <dbReference type="EMBL" id="HAE0222114.1"/>
    </source>
</evidence>
<proteinExistence type="predicted"/>
<reference evidence="1" key="2">
    <citation type="submission" date="2019-01" db="EMBL/GenBank/DDBJ databases">
        <authorList>
            <consortium name="NCBI Pathogen Detection Project"/>
        </authorList>
    </citation>
    <scope>NUCLEOTIDE SEQUENCE</scope>
    <source>
        <strain evidence="1">Sam_c892a98b-ce4f-4c9f-92e4-1fc103cff993</strain>
    </source>
</reference>
<protein>
    <submittedName>
        <fullName evidence="1">Uncharacterized protein</fullName>
    </submittedName>
</protein>
<reference evidence="1" key="1">
    <citation type="journal article" date="2018" name="Genome Biol.">
        <title>SKESA: strategic k-mer extension for scrupulous assemblies.</title>
        <authorList>
            <person name="Souvorov A."/>
            <person name="Agarwala R."/>
            <person name="Lipman D.J."/>
        </authorList>
    </citation>
    <scope>NUCLEOTIDE SEQUENCE</scope>
    <source>
        <strain evidence="1">Sam_c892a98b-ce4f-4c9f-92e4-1fc103cff993</strain>
    </source>
</reference>
<accession>A0A724I1B0</accession>
<gene>
    <name evidence="1" type="ORF">G2284_23645</name>
</gene>
<name>A0A724I1B0_SALET</name>
<dbReference type="EMBL" id="DAAQON010000016">
    <property type="protein sequence ID" value="HAE0222114.1"/>
    <property type="molecule type" value="Genomic_DNA"/>
</dbReference>
<organism evidence="1">
    <name type="scientific">Salmonella enterica subsp. enterica serovar Corvallis</name>
    <dbReference type="NCBI Taxonomy" id="593905"/>
    <lineage>
        <taxon>Bacteria</taxon>
        <taxon>Pseudomonadati</taxon>
        <taxon>Pseudomonadota</taxon>
        <taxon>Gammaproteobacteria</taxon>
        <taxon>Enterobacterales</taxon>
        <taxon>Enterobacteriaceae</taxon>
        <taxon>Salmonella</taxon>
    </lineage>
</organism>
<comment type="caution">
    <text evidence="1">The sequence shown here is derived from an EMBL/GenBank/DDBJ whole genome shotgun (WGS) entry which is preliminary data.</text>
</comment>
<sequence>MNGKYYKLEVNTEMVIESLFKFYKEYYLSRYEKIEDVDWDEQSIMKHHEYYLENKGEVYYLFMIDIYKEYQKDKYEISESDFLYPNGAGFEKRTSYDCSGFFESDDENILIDIKHVKDDELLTGLKVKYEEFISNLKGVGK</sequence>